<dbReference type="InterPro" id="IPR013785">
    <property type="entry name" value="Aldolase_TIM"/>
</dbReference>
<dbReference type="Gene3D" id="3.20.20.70">
    <property type="entry name" value="Aldolase class I"/>
    <property type="match status" value="1"/>
</dbReference>
<dbReference type="InterPro" id="IPR002220">
    <property type="entry name" value="DapA-like"/>
</dbReference>
<gene>
    <name evidence="2" type="ORF">MNBD_ALPHA07-134</name>
</gene>
<dbReference type="PRINTS" id="PR00146">
    <property type="entry name" value="DHPICSNTHASE"/>
</dbReference>
<dbReference type="EMBL" id="UOEG01000039">
    <property type="protein sequence ID" value="VAV89119.1"/>
    <property type="molecule type" value="Genomic_DNA"/>
</dbReference>
<accession>A0A3B0RAE2</accession>
<evidence type="ECO:0000256" key="1">
    <source>
        <dbReference type="ARBA" id="ARBA00023239"/>
    </source>
</evidence>
<dbReference type="GO" id="GO:0008840">
    <property type="term" value="F:4-hydroxy-tetrahydrodipicolinate synthase activity"/>
    <property type="evidence" value="ECO:0007669"/>
    <property type="project" value="TreeGrafter"/>
</dbReference>
<dbReference type="SMART" id="SM01130">
    <property type="entry name" value="DHDPS"/>
    <property type="match status" value="1"/>
</dbReference>
<reference evidence="2" key="1">
    <citation type="submission" date="2018-06" db="EMBL/GenBank/DDBJ databases">
        <authorList>
            <person name="Zhirakovskaya E."/>
        </authorList>
    </citation>
    <scope>NUCLEOTIDE SEQUENCE</scope>
</reference>
<feature type="non-terminal residue" evidence="2">
    <location>
        <position position="294"/>
    </location>
</feature>
<protein>
    <submittedName>
        <fullName evidence="2">Dihydrodipicolinate synthase family</fullName>
    </submittedName>
</protein>
<dbReference type="PANTHER" id="PTHR12128:SF66">
    <property type="entry name" value="4-HYDROXY-2-OXOGLUTARATE ALDOLASE, MITOCHONDRIAL"/>
    <property type="match status" value="1"/>
</dbReference>
<name>A0A3B0RAE2_9ZZZZ</name>
<proteinExistence type="predicted"/>
<dbReference type="GO" id="GO:0005829">
    <property type="term" value="C:cytosol"/>
    <property type="evidence" value="ECO:0007669"/>
    <property type="project" value="TreeGrafter"/>
</dbReference>
<dbReference type="SUPFAM" id="SSF51569">
    <property type="entry name" value="Aldolase"/>
    <property type="match status" value="1"/>
</dbReference>
<organism evidence="2">
    <name type="scientific">hydrothermal vent metagenome</name>
    <dbReference type="NCBI Taxonomy" id="652676"/>
    <lineage>
        <taxon>unclassified sequences</taxon>
        <taxon>metagenomes</taxon>
        <taxon>ecological metagenomes</taxon>
    </lineage>
</organism>
<keyword evidence="1" id="KW-0456">Lyase</keyword>
<dbReference type="Pfam" id="PF00701">
    <property type="entry name" value="DHDPS"/>
    <property type="match status" value="1"/>
</dbReference>
<dbReference type="CDD" id="cd00408">
    <property type="entry name" value="DHDPS-like"/>
    <property type="match status" value="1"/>
</dbReference>
<evidence type="ECO:0000313" key="2">
    <source>
        <dbReference type="EMBL" id="VAV89119.1"/>
    </source>
</evidence>
<dbReference type="AlphaFoldDB" id="A0A3B0RAE2"/>
<dbReference type="PANTHER" id="PTHR12128">
    <property type="entry name" value="DIHYDRODIPICOLINATE SYNTHASE"/>
    <property type="match status" value="1"/>
</dbReference>
<dbReference type="PIRSF" id="PIRSF001365">
    <property type="entry name" value="DHDPS"/>
    <property type="match status" value="1"/>
</dbReference>
<sequence>MRFEGIYTPIITPFFADGTIDWDSYGDVIDWQIENGIAGIVVGGSTGEFYALSKEDRIKQFQFAAKRISGRAEFMAGVNDIRVDECLEITAAARDAGADSLLVAAPPYSLPSEAEMAAHVLKVERVADLPIMLYNYPGRTGVHMGEEFLRIVSQNANICGIKESSGDYSRLPLLMRNYPSIELVVGGDDQVLEFAAWGAKAWVSAAGNFFPRECTRFMELLGKKGDFDRGRRIMAELMPLMSALEQGGKFIQCVKYCCELQTRPGGPAAAPLMPMSQDLMDEMDEIINTARQTV</sequence>